<dbReference type="Proteomes" id="UP000682713">
    <property type="component" value="Unassembled WGS sequence"/>
</dbReference>
<dbReference type="Pfam" id="PF03704">
    <property type="entry name" value="BTAD"/>
    <property type="match status" value="1"/>
</dbReference>
<dbReference type="RefSeq" id="WP_213113178.1">
    <property type="nucleotide sequence ID" value="NZ_JAGYPJ010000002.1"/>
</dbReference>
<reference evidence="8 9" key="1">
    <citation type="submission" date="2021-05" db="EMBL/GenBank/DDBJ databases">
        <title>Novel Bacillus species.</title>
        <authorList>
            <person name="Liu G."/>
        </authorList>
    </citation>
    <scope>NUCLEOTIDE SEQUENCE [LARGE SCALE GENOMIC DNA]</scope>
    <source>
        <strain evidence="8 9">FJAT-49732</strain>
    </source>
</reference>
<keyword evidence="2" id="KW-0902">Two-component regulatory system</keyword>
<dbReference type="GO" id="GO:0005737">
    <property type="term" value="C:cytoplasm"/>
    <property type="evidence" value="ECO:0007669"/>
    <property type="project" value="UniProtKB-SubCell"/>
</dbReference>
<dbReference type="InterPro" id="IPR036388">
    <property type="entry name" value="WH-like_DNA-bd_sf"/>
</dbReference>
<keyword evidence="5" id="KW-0804">Transcription</keyword>
<dbReference type="InterPro" id="IPR001789">
    <property type="entry name" value="Sig_transdc_resp-reg_receiver"/>
</dbReference>
<evidence type="ECO:0000256" key="1">
    <source>
        <dbReference type="ARBA" id="ARBA00004496"/>
    </source>
</evidence>
<dbReference type="PROSITE" id="PS50110">
    <property type="entry name" value="RESPONSE_REGULATORY"/>
    <property type="match status" value="1"/>
</dbReference>
<proteinExistence type="predicted"/>
<keyword evidence="4" id="KW-0238">DNA-binding</keyword>
<evidence type="ECO:0000256" key="4">
    <source>
        <dbReference type="ARBA" id="ARBA00023125"/>
    </source>
</evidence>
<dbReference type="SMART" id="SM01043">
    <property type="entry name" value="BTAD"/>
    <property type="match status" value="1"/>
</dbReference>
<dbReference type="InterPro" id="IPR016032">
    <property type="entry name" value="Sig_transdc_resp-reg_C-effctor"/>
</dbReference>
<feature type="modified residue" description="4-aspartylphosphate" evidence="6">
    <location>
        <position position="53"/>
    </location>
</feature>
<evidence type="ECO:0000256" key="6">
    <source>
        <dbReference type="PROSITE-ProRule" id="PRU00169"/>
    </source>
</evidence>
<comment type="subcellular location">
    <subcellularLocation>
        <location evidence="1">Cytoplasm</location>
    </subcellularLocation>
</comment>
<evidence type="ECO:0000313" key="9">
    <source>
        <dbReference type="Proteomes" id="UP000682713"/>
    </source>
</evidence>
<organism evidence="8 9">
    <name type="scientific">Lederbergia citrisecunda</name>
    <dbReference type="NCBI Taxonomy" id="2833583"/>
    <lineage>
        <taxon>Bacteria</taxon>
        <taxon>Bacillati</taxon>
        <taxon>Bacillota</taxon>
        <taxon>Bacilli</taxon>
        <taxon>Bacillales</taxon>
        <taxon>Bacillaceae</taxon>
        <taxon>Lederbergia</taxon>
    </lineage>
</organism>
<gene>
    <name evidence="8" type="ORF">KHA93_22590</name>
</gene>
<dbReference type="Gene3D" id="3.40.50.2300">
    <property type="match status" value="1"/>
</dbReference>
<keyword evidence="9" id="KW-1185">Reference proteome</keyword>
<keyword evidence="6" id="KW-0597">Phosphoprotein</keyword>
<feature type="domain" description="Response regulatory" evidence="7">
    <location>
        <begin position="2"/>
        <end position="116"/>
    </location>
</feature>
<dbReference type="InterPro" id="IPR051677">
    <property type="entry name" value="AfsR-DnrI-RedD_regulator"/>
</dbReference>
<evidence type="ECO:0000256" key="5">
    <source>
        <dbReference type="ARBA" id="ARBA00023163"/>
    </source>
</evidence>
<dbReference type="GO" id="GO:0006355">
    <property type="term" value="P:regulation of DNA-templated transcription"/>
    <property type="evidence" value="ECO:0007669"/>
    <property type="project" value="InterPro"/>
</dbReference>
<protein>
    <submittedName>
        <fullName evidence="8">Response regulator</fullName>
    </submittedName>
</protein>
<dbReference type="Gene3D" id="1.25.40.10">
    <property type="entry name" value="Tetratricopeptide repeat domain"/>
    <property type="match status" value="1"/>
</dbReference>
<dbReference type="SUPFAM" id="SSF48452">
    <property type="entry name" value="TPR-like"/>
    <property type="match status" value="1"/>
</dbReference>
<dbReference type="PANTHER" id="PTHR35807">
    <property type="entry name" value="TRANSCRIPTIONAL REGULATOR REDD-RELATED"/>
    <property type="match status" value="1"/>
</dbReference>
<dbReference type="SUPFAM" id="SSF46894">
    <property type="entry name" value="C-terminal effector domain of the bipartite response regulators"/>
    <property type="match status" value="1"/>
</dbReference>
<dbReference type="EMBL" id="JAGYPJ010000002">
    <property type="protein sequence ID" value="MBS4202394.1"/>
    <property type="molecule type" value="Genomic_DNA"/>
</dbReference>
<comment type="caution">
    <text evidence="8">The sequence shown here is derived from an EMBL/GenBank/DDBJ whole genome shotgun (WGS) entry which is preliminary data.</text>
</comment>
<dbReference type="AlphaFoldDB" id="A0A942TVC0"/>
<accession>A0A942TVC0</accession>
<evidence type="ECO:0000259" key="7">
    <source>
        <dbReference type="PROSITE" id="PS50110"/>
    </source>
</evidence>
<dbReference type="InterPro" id="IPR011990">
    <property type="entry name" value="TPR-like_helical_dom_sf"/>
</dbReference>
<dbReference type="SMART" id="SM00448">
    <property type="entry name" value="REC"/>
    <property type="match status" value="1"/>
</dbReference>
<dbReference type="InterPro" id="IPR005158">
    <property type="entry name" value="BTAD"/>
</dbReference>
<dbReference type="SUPFAM" id="SSF52172">
    <property type="entry name" value="CheY-like"/>
    <property type="match status" value="1"/>
</dbReference>
<name>A0A942TVC0_9BACI</name>
<evidence type="ECO:0000313" key="8">
    <source>
        <dbReference type="EMBL" id="MBS4202394.1"/>
    </source>
</evidence>
<dbReference type="GO" id="GO:0003677">
    <property type="term" value="F:DNA binding"/>
    <property type="evidence" value="ECO:0007669"/>
    <property type="project" value="UniProtKB-KW"/>
</dbReference>
<dbReference type="Pfam" id="PF00072">
    <property type="entry name" value="Response_reg"/>
    <property type="match status" value="1"/>
</dbReference>
<dbReference type="PANTHER" id="PTHR35807:SF2">
    <property type="entry name" value="TRANSCRIPTIONAL ACTIVATOR DOMAIN"/>
    <property type="match status" value="1"/>
</dbReference>
<sequence length="376" mass="44438">MKVILIDDEPLALAYLEKLLGEIDNLTIMGKYSNPRIALDAIMRDKPDLVFLDIEMPEINGMELAEQIQNDMPEIKIVFITAYDTYAVKAFELNALDYIVKPVKRDRLFDTIRRLPGIDKTKLEPSHSMMVCCFQTLSFCSSDDESYTIDVHWRTFKARELFAFLIQHRNQPVRKDVILDLFWPETDWKKGFPQLYATIYQIRKTLQSINVNISITSSENSYKLDFNDVLLDVDVWEKGMNELPIVTSDTLPKYQKLLNFYIGDYLASDDYLWAEGERERLRGLWLQYVKKVTDYLVFRGDYPEAITLYHRVQALHPYFDDSYFMLMKLYDALGDRPSVEQQYTEYTKMLLDEYGLKPTDQIKTWYDQWKTKNHQI</sequence>
<evidence type="ECO:0000256" key="2">
    <source>
        <dbReference type="ARBA" id="ARBA00023012"/>
    </source>
</evidence>
<evidence type="ECO:0000256" key="3">
    <source>
        <dbReference type="ARBA" id="ARBA00023015"/>
    </source>
</evidence>
<dbReference type="Gene3D" id="1.10.10.10">
    <property type="entry name" value="Winged helix-like DNA-binding domain superfamily/Winged helix DNA-binding domain"/>
    <property type="match status" value="1"/>
</dbReference>
<dbReference type="GO" id="GO:0000160">
    <property type="term" value="P:phosphorelay signal transduction system"/>
    <property type="evidence" value="ECO:0007669"/>
    <property type="project" value="UniProtKB-KW"/>
</dbReference>
<dbReference type="InterPro" id="IPR011006">
    <property type="entry name" value="CheY-like_superfamily"/>
</dbReference>
<keyword evidence="3" id="KW-0805">Transcription regulation</keyword>